<dbReference type="EMBL" id="HG316460">
    <property type="protein sequence ID" value="CDF90421.1"/>
    <property type="molecule type" value="Genomic_DNA"/>
</dbReference>
<feature type="domain" description="PI3K/PI4K catalytic" evidence="9">
    <location>
        <begin position="136"/>
        <end position="472"/>
    </location>
</feature>
<dbReference type="GO" id="GO:0007030">
    <property type="term" value="P:Golgi organization"/>
    <property type="evidence" value="ECO:0007669"/>
    <property type="project" value="TreeGrafter"/>
</dbReference>
<dbReference type="GO" id="GO:0005886">
    <property type="term" value="C:plasma membrane"/>
    <property type="evidence" value="ECO:0007669"/>
    <property type="project" value="UniProtKB-SubCell"/>
</dbReference>
<evidence type="ECO:0000256" key="1">
    <source>
        <dbReference type="ARBA" id="ARBA00022475"/>
    </source>
</evidence>
<dbReference type="InterPro" id="IPR018936">
    <property type="entry name" value="PI3/4_kinase_CS"/>
</dbReference>
<evidence type="ECO:0000259" key="9">
    <source>
        <dbReference type="PROSITE" id="PS50290"/>
    </source>
</evidence>
<feature type="compositionally biased region" description="Polar residues" evidence="8">
    <location>
        <begin position="516"/>
        <end position="525"/>
    </location>
</feature>
<comment type="similarity">
    <text evidence="7">Belongs to the PI3/PI4-kinase family.</text>
</comment>
<name>A0A8J2T8V4_ZYGB2</name>
<dbReference type="GO" id="GO:0046854">
    <property type="term" value="P:phosphatidylinositol phosphate biosynthetic process"/>
    <property type="evidence" value="ECO:0007669"/>
    <property type="project" value="UniProtKB-UniRule"/>
</dbReference>
<evidence type="ECO:0000256" key="2">
    <source>
        <dbReference type="ARBA" id="ARBA00022679"/>
    </source>
</evidence>
<evidence type="ECO:0000313" key="11">
    <source>
        <dbReference type="Proteomes" id="UP000019375"/>
    </source>
</evidence>
<dbReference type="Pfam" id="PF00454">
    <property type="entry name" value="PI3_PI4_kinase"/>
    <property type="match status" value="1"/>
</dbReference>
<dbReference type="PANTHER" id="PTHR12865:SF1">
    <property type="entry name" value="PHOSPHATIDYLINOSITOL 4-KINASE TYPE 2"/>
    <property type="match status" value="1"/>
</dbReference>
<feature type="region of interest" description="Disordered" evidence="8">
    <location>
        <begin position="515"/>
        <end position="534"/>
    </location>
</feature>
<keyword evidence="11" id="KW-1185">Reference proteome</keyword>
<dbReference type="GO" id="GO:0005524">
    <property type="term" value="F:ATP binding"/>
    <property type="evidence" value="ECO:0007669"/>
    <property type="project" value="UniProtKB-UniRule"/>
</dbReference>
<evidence type="ECO:0000256" key="6">
    <source>
        <dbReference type="ARBA" id="ARBA00023136"/>
    </source>
</evidence>
<evidence type="ECO:0000256" key="5">
    <source>
        <dbReference type="ARBA" id="ARBA00022840"/>
    </source>
</evidence>
<accession>A0A8J2T8V4</accession>
<dbReference type="GO" id="GO:0005802">
    <property type="term" value="C:trans-Golgi network"/>
    <property type="evidence" value="ECO:0007669"/>
    <property type="project" value="TreeGrafter"/>
</dbReference>
<keyword evidence="2 7" id="KW-0808">Transferase</keyword>
<dbReference type="Proteomes" id="UP000019375">
    <property type="component" value="Unassembled WGS sequence"/>
</dbReference>
<dbReference type="InterPro" id="IPR039756">
    <property type="entry name" value="Lsb6/PI4K2"/>
</dbReference>
<comment type="catalytic activity">
    <reaction evidence="7">
        <text>a 1,2-diacyl-sn-glycero-3-phospho-(1D-myo-inositol) + ATP = a 1,2-diacyl-sn-glycero-3-phospho-(1D-myo-inositol 4-phosphate) + ADP + H(+)</text>
        <dbReference type="Rhea" id="RHEA:19877"/>
        <dbReference type="ChEBI" id="CHEBI:15378"/>
        <dbReference type="ChEBI" id="CHEBI:30616"/>
        <dbReference type="ChEBI" id="CHEBI:57880"/>
        <dbReference type="ChEBI" id="CHEBI:58178"/>
        <dbReference type="ChEBI" id="CHEBI:456216"/>
        <dbReference type="EC" id="2.7.1.67"/>
    </reaction>
</comment>
<evidence type="ECO:0000256" key="8">
    <source>
        <dbReference type="SAM" id="MobiDB-lite"/>
    </source>
</evidence>
<sequence>MSGIAIQADHTVSPGQLVTSNTYEWLRSQENSEPKWPESSQDEHAPLMKRRDSLPMETLHRITSAFTGREHGENLGVLQQVESPEDMQYEVQHSVFKPVEKYRREPNVRWKHERERRRQHFEYIVSEAIDALQTYHVELNRIKGGSSGSYFVYGSGPRASPLGVFKPKDEEPYGPLSPKWTKWAHRTFFPCFFGRSCLIPNLGYICESAASLLDQRLELGIVPHTDTVVLESRRFYDQRQTWLYLCGVEPRAQKKLGSFQLFLEDYVSADEFFMKHPLPGMYRDHRAQQSLHLGDRNNTDSGEEQFEWTEINLLKFRLELEKLIVLDYIMRNTDRGLDNWMIRVIPHHRKASTTWDIRLAAIDNGLAFPWKHPDEWRSYPYGWLYLPLNMLAQPFSESTRRHFLPLLTSNEWWKDSYREFIALFSRDSDFKLRMWKKQWAVLKGQAFNVVETLRDCRQGPLELVRRTRCLVADEKMEVPVAIPIMDIAINEQIPVQASSPMNLYNFQKGLQEHASDTGSASTVNPTGEPPGNQFTTKTVIIERLQVVNNTPVLTWC</sequence>
<gene>
    <name evidence="10" type="ORF">BN860_00584g</name>
</gene>
<keyword evidence="5 7" id="KW-0067">ATP-binding</keyword>
<dbReference type="GO" id="GO:0004430">
    <property type="term" value="F:1-phosphatidylinositol 4-kinase activity"/>
    <property type="evidence" value="ECO:0007669"/>
    <property type="project" value="UniProtKB-UniRule"/>
</dbReference>
<evidence type="ECO:0000256" key="3">
    <source>
        <dbReference type="ARBA" id="ARBA00022741"/>
    </source>
</evidence>
<keyword evidence="6" id="KW-0472">Membrane</keyword>
<dbReference type="PROSITE" id="PS50290">
    <property type="entry name" value="PI3_4_KINASE_3"/>
    <property type="match status" value="1"/>
</dbReference>
<dbReference type="EC" id="2.7.1.67" evidence="7"/>
<evidence type="ECO:0000256" key="7">
    <source>
        <dbReference type="RuleBase" id="RU367084"/>
    </source>
</evidence>
<dbReference type="PANTHER" id="PTHR12865">
    <property type="entry name" value="PHOSPHATIDYLINOSITOL 4-KINASE TYPE-II"/>
    <property type="match status" value="1"/>
</dbReference>
<protein>
    <recommendedName>
        <fullName evidence="7">Phosphatidylinositol 4-kinase</fullName>
        <ecNumber evidence="7">2.7.1.67</ecNumber>
    </recommendedName>
</protein>
<reference evidence="11" key="1">
    <citation type="journal article" date="2013" name="Genome Announc.">
        <title>Genome sequence of the food spoilage yeast Zygosaccharomyces bailii CLIB 213(T).</title>
        <authorList>
            <person name="Galeote V."/>
            <person name="Bigey F."/>
            <person name="Devillers H."/>
            <person name="Neuveglise C."/>
            <person name="Dequin S."/>
        </authorList>
    </citation>
    <scope>NUCLEOTIDE SEQUENCE [LARGE SCALE GENOMIC DNA]</scope>
    <source>
        <strain evidence="11">CLIB 213 / ATCC 58445 / CBS 680 / CCRC 21525 / NBRC 1098 / NCYC 1416 / NRRL Y-2227</strain>
    </source>
</reference>
<comment type="subcellular location">
    <subcellularLocation>
        <location evidence="7">Cell membrane</location>
        <topology evidence="7">Peripheral membrane protein</topology>
    </subcellularLocation>
    <subcellularLocation>
        <location evidence="7">Vacuole membrane</location>
        <topology evidence="7">Peripheral membrane protein</topology>
    </subcellularLocation>
</comment>
<evidence type="ECO:0000256" key="4">
    <source>
        <dbReference type="ARBA" id="ARBA00022777"/>
    </source>
</evidence>
<keyword evidence="4 7" id="KW-0418">Kinase</keyword>
<dbReference type="PROSITE" id="PS00916">
    <property type="entry name" value="PI3_4_KINASE_2"/>
    <property type="match status" value="1"/>
</dbReference>
<dbReference type="GO" id="GO:0000329">
    <property type="term" value="C:fungal-type vacuole membrane"/>
    <property type="evidence" value="ECO:0007669"/>
    <property type="project" value="TreeGrafter"/>
</dbReference>
<proteinExistence type="inferred from homology"/>
<dbReference type="GO" id="GO:0007032">
    <property type="term" value="P:endosome organization"/>
    <property type="evidence" value="ECO:0007669"/>
    <property type="project" value="TreeGrafter"/>
</dbReference>
<dbReference type="GO" id="GO:0005768">
    <property type="term" value="C:endosome"/>
    <property type="evidence" value="ECO:0007669"/>
    <property type="project" value="UniProtKB-UniRule"/>
</dbReference>
<keyword evidence="1 7" id="KW-1003">Cell membrane</keyword>
<dbReference type="OrthoDB" id="3349449at2759"/>
<evidence type="ECO:0000313" key="10">
    <source>
        <dbReference type="EMBL" id="CDF90421.1"/>
    </source>
</evidence>
<dbReference type="InterPro" id="IPR000403">
    <property type="entry name" value="PI3/4_kinase_cat_dom"/>
</dbReference>
<comment type="cofactor">
    <cofactor evidence="7">
        <name>Mg(2+)</name>
        <dbReference type="ChEBI" id="CHEBI:18420"/>
    </cofactor>
    <cofactor evidence="7">
        <name>Mn(2+)</name>
        <dbReference type="ChEBI" id="CHEBI:29035"/>
    </cofactor>
</comment>
<keyword evidence="3 7" id="KW-0547">Nucleotide-binding</keyword>
<dbReference type="AlphaFoldDB" id="A0A8J2T8V4"/>
<organism evidence="10 11">
    <name type="scientific">Zygosaccharomyces bailii (strain CLIB 213 / ATCC 58445 / CBS 680 / BCRC 21525 / NBRC 1098 / NCYC 1416 / NRRL Y-2227)</name>
    <dbReference type="NCBI Taxonomy" id="1333698"/>
    <lineage>
        <taxon>Eukaryota</taxon>
        <taxon>Fungi</taxon>
        <taxon>Dikarya</taxon>
        <taxon>Ascomycota</taxon>
        <taxon>Saccharomycotina</taxon>
        <taxon>Saccharomycetes</taxon>
        <taxon>Saccharomycetales</taxon>
        <taxon>Saccharomycetaceae</taxon>
        <taxon>Zygosaccharomyces</taxon>
    </lineage>
</organism>